<reference evidence="2" key="3">
    <citation type="submission" date="2020-10" db="EMBL/GenBank/DDBJ databases">
        <authorList>
            <person name="Sedaghatjoo S."/>
        </authorList>
    </citation>
    <scope>NUCLEOTIDE SEQUENCE</scope>
    <source>
        <strain evidence="2">AZH3</strain>
    </source>
</reference>
<organism evidence="3 4">
    <name type="scientific">Tilletia caries</name>
    <name type="common">wheat bunt fungus</name>
    <dbReference type="NCBI Taxonomy" id="13290"/>
    <lineage>
        <taxon>Eukaryota</taxon>
        <taxon>Fungi</taxon>
        <taxon>Dikarya</taxon>
        <taxon>Basidiomycota</taxon>
        <taxon>Ustilaginomycotina</taxon>
        <taxon>Exobasidiomycetes</taxon>
        <taxon>Tilletiales</taxon>
        <taxon>Tilletiaceae</taxon>
        <taxon>Tilletia</taxon>
    </lineage>
</organism>
<gene>
    <name evidence="3" type="ORF">A4X03_0g9342</name>
    <name evidence="2" type="ORF">JKIAZH3_G934</name>
</gene>
<reference evidence="3" key="2">
    <citation type="journal article" date="2019" name="IMA Fungus">
        <title>Genome sequencing and comparison of five Tilletia species to identify candidate genes for the detection of regulated species infecting wheat.</title>
        <authorList>
            <person name="Nguyen H.D.T."/>
            <person name="Sultana T."/>
            <person name="Kesanakurti P."/>
            <person name="Hambleton S."/>
        </authorList>
    </citation>
    <scope>NUCLEOTIDE SEQUENCE</scope>
    <source>
        <strain evidence="3">DAOMC 238032</strain>
    </source>
</reference>
<dbReference type="EMBL" id="LWDD02003612">
    <property type="protein sequence ID" value="KAE8236740.1"/>
    <property type="molecule type" value="Genomic_DNA"/>
</dbReference>
<feature type="compositionally biased region" description="Polar residues" evidence="1">
    <location>
        <begin position="9"/>
        <end position="26"/>
    </location>
</feature>
<evidence type="ECO:0000313" key="2">
    <source>
        <dbReference type="EMBL" id="CAD6905948.1"/>
    </source>
</evidence>
<evidence type="ECO:0000313" key="4">
    <source>
        <dbReference type="Proteomes" id="UP000077671"/>
    </source>
</evidence>
<protein>
    <submittedName>
        <fullName evidence="3">Uncharacterized protein</fullName>
    </submittedName>
</protein>
<dbReference type="Proteomes" id="UP000836402">
    <property type="component" value="Unassembled WGS sequence"/>
</dbReference>
<dbReference type="AlphaFoldDB" id="A0A177V0M5"/>
<dbReference type="EMBL" id="CAJHJG010000801">
    <property type="protein sequence ID" value="CAD6905948.1"/>
    <property type="molecule type" value="Genomic_DNA"/>
</dbReference>
<feature type="compositionally biased region" description="Basic and acidic residues" evidence="1">
    <location>
        <begin position="44"/>
        <end position="56"/>
    </location>
</feature>
<dbReference type="Proteomes" id="UP000077671">
    <property type="component" value="Unassembled WGS sequence"/>
</dbReference>
<evidence type="ECO:0000256" key="1">
    <source>
        <dbReference type="SAM" id="MobiDB-lite"/>
    </source>
</evidence>
<reference evidence="3" key="1">
    <citation type="submission" date="2016-04" db="EMBL/GenBank/DDBJ databases">
        <authorList>
            <person name="Nguyen H.D."/>
            <person name="Kesanakurti P."/>
            <person name="Cullis J."/>
            <person name="Levesque C.A."/>
            <person name="Hambleton S."/>
        </authorList>
    </citation>
    <scope>NUCLEOTIDE SEQUENCE</scope>
    <source>
        <strain evidence="3">DAOMC 238032</strain>
    </source>
</reference>
<comment type="caution">
    <text evidence="3">The sequence shown here is derived from an EMBL/GenBank/DDBJ whole genome shotgun (WGS) entry which is preliminary data.</text>
</comment>
<sequence>MSKNRKNRSSAGPSRTRTNDANAQLSEEQKRKRKISRQAAARASDGRKGLLTDKKFQKAHRGGSSPDKDERNAICKSLDLANDILPTLTSIRTGLQLFPLPQEALKAADALFGLCEPPIKFPLRDTRAEEPAKEFIKTLEGIASAPPGIEDRDISGHNLARLALDQYQFGIEFKDKDAMASHHALLRLLSVMLRLAKIASQQKKEQEEPNPESTEVLTKFEEMLVILYEVHQPLVPGP</sequence>
<evidence type="ECO:0000313" key="3">
    <source>
        <dbReference type="EMBL" id="KAE8236740.1"/>
    </source>
</evidence>
<feature type="region of interest" description="Disordered" evidence="1">
    <location>
        <begin position="1"/>
        <end position="71"/>
    </location>
</feature>
<evidence type="ECO:0000313" key="5">
    <source>
        <dbReference type="Proteomes" id="UP000836402"/>
    </source>
</evidence>
<proteinExistence type="predicted"/>
<keyword evidence="5" id="KW-1185">Reference proteome</keyword>
<accession>A0A177V0M5</accession>
<name>A0A177V0M5_9BASI</name>